<dbReference type="Proteomes" id="UP001519343">
    <property type="component" value="Unassembled WGS sequence"/>
</dbReference>
<keyword evidence="3" id="KW-1185">Reference proteome</keyword>
<comment type="caution">
    <text evidence="2">The sequence shown here is derived from an EMBL/GenBank/DDBJ whole genome shotgun (WGS) entry which is preliminary data.</text>
</comment>
<keyword evidence="1" id="KW-0812">Transmembrane</keyword>
<keyword evidence="1" id="KW-0472">Membrane</keyword>
<evidence type="ECO:0000313" key="2">
    <source>
        <dbReference type="EMBL" id="MBP1930015.1"/>
    </source>
</evidence>
<feature type="transmembrane region" description="Helical" evidence="1">
    <location>
        <begin position="141"/>
        <end position="165"/>
    </location>
</feature>
<organism evidence="2 3">
    <name type="scientific">Ammoniphilus resinae</name>
    <dbReference type="NCBI Taxonomy" id="861532"/>
    <lineage>
        <taxon>Bacteria</taxon>
        <taxon>Bacillati</taxon>
        <taxon>Bacillota</taxon>
        <taxon>Bacilli</taxon>
        <taxon>Bacillales</taxon>
        <taxon>Paenibacillaceae</taxon>
        <taxon>Aneurinibacillus group</taxon>
        <taxon>Ammoniphilus</taxon>
    </lineage>
</organism>
<keyword evidence="1" id="KW-1133">Transmembrane helix</keyword>
<accession>A0ABS4GID1</accession>
<dbReference type="EMBL" id="JAGGKT010000001">
    <property type="protein sequence ID" value="MBP1930015.1"/>
    <property type="molecule type" value="Genomic_DNA"/>
</dbReference>
<name>A0ABS4GID1_9BACL</name>
<reference evidence="2 3" key="1">
    <citation type="submission" date="2021-03" db="EMBL/GenBank/DDBJ databases">
        <title>Genomic Encyclopedia of Type Strains, Phase IV (KMG-IV): sequencing the most valuable type-strain genomes for metagenomic binning, comparative biology and taxonomic classification.</title>
        <authorList>
            <person name="Goeker M."/>
        </authorList>
    </citation>
    <scope>NUCLEOTIDE SEQUENCE [LARGE SCALE GENOMIC DNA]</scope>
    <source>
        <strain evidence="2 3">DSM 24738</strain>
    </source>
</reference>
<sequence>MSIAYLSIKNEPKLCQPLVLAFLGKFISTDAPSQLTWLEAETVRFARRRLRPITPLEIAWMEEVGETLGWGSIFVASAAGILLPARRMVKPVKAHFPAGQKSLVSVVKGLTKYHIWIGVTAMGVSLLHGISLYFAEDQLDIGDWVGAVSATLMIVAGVIGGMLAVNKKNMKRWKKPHVYLLLLAGFFAIIHILAS</sequence>
<proteinExistence type="predicted"/>
<gene>
    <name evidence="2" type="ORF">J2Z37_000002</name>
</gene>
<evidence type="ECO:0000313" key="3">
    <source>
        <dbReference type="Proteomes" id="UP001519343"/>
    </source>
</evidence>
<feature type="transmembrane region" description="Helical" evidence="1">
    <location>
        <begin position="115"/>
        <end position="135"/>
    </location>
</feature>
<evidence type="ECO:0000256" key="1">
    <source>
        <dbReference type="SAM" id="Phobius"/>
    </source>
</evidence>
<feature type="transmembrane region" description="Helical" evidence="1">
    <location>
        <begin position="177"/>
        <end position="194"/>
    </location>
</feature>
<protein>
    <submittedName>
        <fullName evidence="2">Uncharacterized protein</fullName>
    </submittedName>
</protein>